<gene>
    <name evidence="2" type="ORF">GRF29_77g1696223</name>
</gene>
<name>A0AAN6M0E5_9PLEO</name>
<accession>A0AAN6M0E5</accession>
<dbReference type="Proteomes" id="UP001280581">
    <property type="component" value="Unassembled WGS sequence"/>
</dbReference>
<evidence type="ECO:0000313" key="3">
    <source>
        <dbReference type="Proteomes" id="UP001280581"/>
    </source>
</evidence>
<reference evidence="2 3" key="1">
    <citation type="submission" date="2021-02" db="EMBL/GenBank/DDBJ databases">
        <title>Genome assembly of Pseudopithomyces chartarum.</title>
        <authorList>
            <person name="Jauregui R."/>
            <person name="Singh J."/>
            <person name="Voisey C."/>
        </authorList>
    </citation>
    <scope>NUCLEOTIDE SEQUENCE [LARGE SCALE GENOMIC DNA]</scope>
    <source>
        <strain evidence="2 3">AGR01</strain>
    </source>
</reference>
<feature type="coiled-coil region" evidence="1">
    <location>
        <begin position="107"/>
        <end position="141"/>
    </location>
</feature>
<proteinExistence type="predicted"/>
<evidence type="ECO:0000313" key="2">
    <source>
        <dbReference type="EMBL" id="KAK3208710.1"/>
    </source>
</evidence>
<dbReference type="AlphaFoldDB" id="A0AAN6M0E5"/>
<organism evidence="2 3">
    <name type="scientific">Pseudopithomyces chartarum</name>
    <dbReference type="NCBI Taxonomy" id="1892770"/>
    <lineage>
        <taxon>Eukaryota</taxon>
        <taxon>Fungi</taxon>
        <taxon>Dikarya</taxon>
        <taxon>Ascomycota</taxon>
        <taxon>Pezizomycotina</taxon>
        <taxon>Dothideomycetes</taxon>
        <taxon>Pleosporomycetidae</taxon>
        <taxon>Pleosporales</taxon>
        <taxon>Massarineae</taxon>
        <taxon>Didymosphaeriaceae</taxon>
        <taxon>Pseudopithomyces</taxon>
    </lineage>
</organism>
<keyword evidence="3" id="KW-1185">Reference proteome</keyword>
<sequence length="200" mass="21902">MSDHIAPVYSSWPSTVAVGSKTIEPNNQGNTEAGTGLGIQANTIPHQGDLYLRLSQVLEGEIWSHNETRAKLVTEEARSIDLEHRFQQQAYQVTQWQEACRTTYAALDNHRSEHEKLKQEYDRLTMELARLQQDVINTNSAKAPGGNLSLPLYEGVGNSVALTAGEQCSCDACGPGVTEPWPMDVTDEDTGHSNSGYASV</sequence>
<comment type="caution">
    <text evidence="2">The sequence shown here is derived from an EMBL/GenBank/DDBJ whole genome shotgun (WGS) entry which is preliminary data.</text>
</comment>
<evidence type="ECO:0000256" key="1">
    <source>
        <dbReference type="SAM" id="Coils"/>
    </source>
</evidence>
<dbReference type="EMBL" id="WVTA01000007">
    <property type="protein sequence ID" value="KAK3208710.1"/>
    <property type="molecule type" value="Genomic_DNA"/>
</dbReference>
<protein>
    <submittedName>
        <fullName evidence="2">Uncharacterized protein</fullName>
    </submittedName>
</protein>
<keyword evidence="1" id="KW-0175">Coiled coil</keyword>